<keyword evidence="2" id="KW-0808">Transferase</keyword>
<dbReference type="Gene3D" id="3.40.50.150">
    <property type="entry name" value="Vaccinia Virus protein VP39"/>
    <property type="match status" value="1"/>
</dbReference>
<keyword evidence="4" id="KW-1185">Reference proteome</keyword>
<dbReference type="Pfam" id="PF04072">
    <property type="entry name" value="LCM"/>
    <property type="match status" value="1"/>
</dbReference>
<dbReference type="GO" id="GO:0032259">
    <property type="term" value="P:methylation"/>
    <property type="evidence" value="ECO:0007669"/>
    <property type="project" value="UniProtKB-KW"/>
</dbReference>
<evidence type="ECO:0000313" key="4">
    <source>
        <dbReference type="Proteomes" id="UP000005801"/>
    </source>
</evidence>
<gene>
    <name evidence="3" type="ORF">PPSIR1_36754</name>
</gene>
<keyword evidence="1" id="KW-0489">Methyltransferase</keyword>
<dbReference type="InterPro" id="IPR029063">
    <property type="entry name" value="SAM-dependent_MTases_sf"/>
</dbReference>
<organism evidence="3 4">
    <name type="scientific">Plesiocystis pacifica SIR-1</name>
    <dbReference type="NCBI Taxonomy" id="391625"/>
    <lineage>
        <taxon>Bacteria</taxon>
        <taxon>Pseudomonadati</taxon>
        <taxon>Myxococcota</taxon>
        <taxon>Polyangia</taxon>
        <taxon>Nannocystales</taxon>
        <taxon>Nannocystaceae</taxon>
        <taxon>Plesiocystis</taxon>
    </lineage>
</organism>
<dbReference type="eggNOG" id="COG3315">
    <property type="taxonomic scope" value="Bacteria"/>
</dbReference>
<evidence type="ECO:0000313" key="3">
    <source>
        <dbReference type="EMBL" id="EDM80562.1"/>
    </source>
</evidence>
<accession>A6G0B6</accession>
<dbReference type="GO" id="GO:0008168">
    <property type="term" value="F:methyltransferase activity"/>
    <property type="evidence" value="ECO:0007669"/>
    <property type="project" value="UniProtKB-KW"/>
</dbReference>
<protein>
    <recommendedName>
        <fullName evidence="5">Class I SAM-dependent methyltransferase</fullName>
    </recommendedName>
</protein>
<reference evidence="3 4" key="1">
    <citation type="submission" date="2007-06" db="EMBL/GenBank/DDBJ databases">
        <authorList>
            <person name="Shimkets L."/>
            <person name="Ferriera S."/>
            <person name="Johnson J."/>
            <person name="Kravitz S."/>
            <person name="Beeson K."/>
            <person name="Sutton G."/>
            <person name="Rogers Y.-H."/>
            <person name="Friedman R."/>
            <person name="Frazier M."/>
            <person name="Venter J.C."/>
        </authorList>
    </citation>
    <scope>NUCLEOTIDE SEQUENCE [LARGE SCALE GENOMIC DNA]</scope>
    <source>
        <strain evidence="3 4">SIR-1</strain>
    </source>
</reference>
<dbReference type="EMBL" id="ABCS01000009">
    <property type="protein sequence ID" value="EDM80562.1"/>
    <property type="molecule type" value="Genomic_DNA"/>
</dbReference>
<evidence type="ECO:0000256" key="1">
    <source>
        <dbReference type="ARBA" id="ARBA00022603"/>
    </source>
</evidence>
<comment type="caution">
    <text evidence="3">The sequence shown here is derived from an EMBL/GenBank/DDBJ whole genome shotgun (WGS) entry which is preliminary data.</text>
</comment>
<dbReference type="STRING" id="391625.PPSIR1_36754"/>
<dbReference type="InterPro" id="IPR007213">
    <property type="entry name" value="Ppm1/Ppm2/Tcmp"/>
</dbReference>
<dbReference type="AlphaFoldDB" id="A6G0B6"/>
<evidence type="ECO:0000256" key="2">
    <source>
        <dbReference type="ARBA" id="ARBA00022679"/>
    </source>
</evidence>
<dbReference type="Proteomes" id="UP000005801">
    <property type="component" value="Unassembled WGS sequence"/>
</dbReference>
<dbReference type="SUPFAM" id="SSF53335">
    <property type="entry name" value="S-adenosyl-L-methionine-dependent methyltransferases"/>
    <property type="match status" value="1"/>
</dbReference>
<sequence>MLGAVARSADAYDKVSPTALATAYGWKQLGMPYAELFATREGAALYWSFAAATNGVVRAMGAPTLLDYLEFRHRMLEAQLARLEPDLIVELGAGLSRRGVTWVLDRGVDFVEVDLPGQVARKRRMLADADRRPEVRGRIGAALANGRLELRASDILDPSFGDELARLFEGRARPVVVSEGLVDYFDLGERAWLWTNLAAGFRRAGVEGHYLTDLQRADRERKVGAMAAVLRAAIRVVTRGQGTRTPYADLDAVARAFAEAGFEGGEELNPRVLAEDAPRLAELRSPTTIWHGWVGLAGPVDGSVD</sequence>
<name>A6G0B6_9BACT</name>
<proteinExistence type="predicted"/>
<evidence type="ECO:0008006" key="5">
    <source>
        <dbReference type="Google" id="ProtNLM"/>
    </source>
</evidence>